<evidence type="ECO:0000313" key="2">
    <source>
        <dbReference type="EMBL" id="TVZ00549.1"/>
    </source>
</evidence>
<organism evidence="2 3">
    <name type="scientific">Trebonia kvetii</name>
    <dbReference type="NCBI Taxonomy" id="2480626"/>
    <lineage>
        <taxon>Bacteria</taxon>
        <taxon>Bacillati</taxon>
        <taxon>Actinomycetota</taxon>
        <taxon>Actinomycetes</taxon>
        <taxon>Streptosporangiales</taxon>
        <taxon>Treboniaceae</taxon>
        <taxon>Trebonia</taxon>
    </lineage>
</organism>
<sequence length="180" mass="19881">MSEVPSGSWDSPRRENFSTEPRERRESRDSRDTREQRGPREPRDPYGDEPGSPDPAVVHGWYTTGLDLLGKGSPAAAAQVLQRAANAEPASRSVREALARAQFDTGQYSAAAENFRVIVEASPTDDYAHFGLGLSLARAGEHEAAAEYLALAAAMRPDRKHYTDALRQVRATLKFRRLDT</sequence>
<evidence type="ECO:0000313" key="3">
    <source>
        <dbReference type="Proteomes" id="UP000460272"/>
    </source>
</evidence>
<protein>
    <submittedName>
        <fullName evidence="2">Uncharacterized protein</fullName>
    </submittedName>
</protein>
<dbReference type="EMBL" id="RPFW01000008">
    <property type="protein sequence ID" value="TVZ00549.1"/>
    <property type="molecule type" value="Genomic_DNA"/>
</dbReference>
<gene>
    <name evidence="2" type="ORF">EAS64_34720</name>
</gene>
<accession>A0A6P2BNA8</accession>
<feature type="compositionally biased region" description="Basic and acidic residues" evidence="1">
    <location>
        <begin position="11"/>
        <end position="46"/>
    </location>
</feature>
<name>A0A6P2BNA8_9ACTN</name>
<comment type="caution">
    <text evidence="2">The sequence shown here is derived from an EMBL/GenBank/DDBJ whole genome shotgun (WGS) entry which is preliminary data.</text>
</comment>
<dbReference type="OrthoDB" id="5243764at2"/>
<dbReference type="SUPFAM" id="SSF48452">
    <property type="entry name" value="TPR-like"/>
    <property type="match status" value="1"/>
</dbReference>
<reference evidence="2 3" key="1">
    <citation type="submission" date="2018-11" db="EMBL/GenBank/DDBJ databases">
        <title>Trebonia kvetii gen.nov., sp.nov., a novel acidophilic actinobacterium, and proposal of the new actinobacterial family Treboniaceae fam. nov.</title>
        <authorList>
            <person name="Rapoport D."/>
            <person name="Sagova-Mareckova M."/>
            <person name="Sedlacek I."/>
            <person name="Provaznik J."/>
            <person name="Kralova S."/>
            <person name="Pavlinic D."/>
            <person name="Benes V."/>
            <person name="Kopecky J."/>
        </authorList>
    </citation>
    <scope>NUCLEOTIDE SEQUENCE [LARGE SCALE GENOMIC DNA]</scope>
    <source>
        <strain evidence="2 3">15Tr583</strain>
    </source>
</reference>
<dbReference type="InterPro" id="IPR011990">
    <property type="entry name" value="TPR-like_helical_dom_sf"/>
</dbReference>
<proteinExistence type="predicted"/>
<dbReference type="RefSeq" id="WP_145860061.1">
    <property type="nucleotide sequence ID" value="NZ_RPFW01000008.1"/>
</dbReference>
<dbReference type="AlphaFoldDB" id="A0A6P2BNA8"/>
<dbReference type="Gene3D" id="1.25.40.10">
    <property type="entry name" value="Tetratricopeptide repeat domain"/>
    <property type="match status" value="1"/>
</dbReference>
<dbReference type="Proteomes" id="UP000460272">
    <property type="component" value="Unassembled WGS sequence"/>
</dbReference>
<feature type="region of interest" description="Disordered" evidence="1">
    <location>
        <begin position="1"/>
        <end position="58"/>
    </location>
</feature>
<keyword evidence="3" id="KW-1185">Reference proteome</keyword>
<dbReference type="Pfam" id="PF13432">
    <property type="entry name" value="TPR_16"/>
    <property type="match status" value="2"/>
</dbReference>
<evidence type="ECO:0000256" key="1">
    <source>
        <dbReference type="SAM" id="MobiDB-lite"/>
    </source>
</evidence>